<keyword evidence="2" id="KW-1185">Reference proteome</keyword>
<name>A0A139AC20_GONPJ</name>
<proteinExistence type="predicted"/>
<gene>
    <name evidence="1" type="ORF">M427DRAFT_355809</name>
</gene>
<accession>A0A139AC20</accession>
<sequence length="136" mass="14542">MARAMNGNDLAWAGSAEQTVAIDAKFSPLTVIQENGSAGILETITAMEIYSGLSVEELRVKDYEAGRKPIPSSGVNYLGVADPYSFSHGWSKLTTFEVGTATSNGARTSSGGYYKDNGIVKMFSLISLLKSSIRYS</sequence>
<dbReference type="Proteomes" id="UP000070544">
    <property type="component" value="Unassembled WGS sequence"/>
</dbReference>
<reference evidence="1 2" key="1">
    <citation type="journal article" date="2015" name="Genome Biol. Evol.">
        <title>Phylogenomic analyses indicate that early fungi evolved digesting cell walls of algal ancestors of land plants.</title>
        <authorList>
            <person name="Chang Y."/>
            <person name="Wang S."/>
            <person name="Sekimoto S."/>
            <person name="Aerts A.L."/>
            <person name="Choi C."/>
            <person name="Clum A."/>
            <person name="LaButti K.M."/>
            <person name="Lindquist E.A."/>
            <person name="Yee Ngan C."/>
            <person name="Ohm R.A."/>
            <person name="Salamov A.A."/>
            <person name="Grigoriev I.V."/>
            <person name="Spatafora J.W."/>
            <person name="Berbee M.L."/>
        </authorList>
    </citation>
    <scope>NUCLEOTIDE SEQUENCE [LARGE SCALE GENOMIC DNA]</scope>
    <source>
        <strain evidence="1 2">JEL478</strain>
    </source>
</reference>
<dbReference type="EMBL" id="KQ965771">
    <property type="protein sequence ID" value="KXS14209.1"/>
    <property type="molecule type" value="Genomic_DNA"/>
</dbReference>
<evidence type="ECO:0000313" key="1">
    <source>
        <dbReference type="EMBL" id="KXS14209.1"/>
    </source>
</evidence>
<evidence type="ECO:0000313" key="2">
    <source>
        <dbReference type="Proteomes" id="UP000070544"/>
    </source>
</evidence>
<dbReference type="AlphaFoldDB" id="A0A139AC20"/>
<dbReference type="OrthoDB" id="3797628at2759"/>
<organism evidence="1 2">
    <name type="scientific">Gonapodya prolifera (strain JEL478)</name>
    <name type="common">Monoblepharis prolifera</name>
    <dbReference type="NCBI Taxonomy" id="1344416"/>
    <lineage>
        <taxon>Eukaryota</taxon>
        <taxon>Fungi</taxon>
        <taxon>Fungi incertae sedis</taxon>
        <taxon>Chytridiomycota</taxon>
        <taxon>Chytridiomycota incertae sedis</taxon>
        <taxon>Monoblepharidomycetes</taxon>
        <taxon>Monoblepharidales</taxon>
        <taxon>Gonapodyaceae</taxon>
        <taxon>Gonapodya</taxon>
    </lineage>
</organism>
<dbReference type="Gene3D" id="1.10.10.2360">
    <property type="match status" value="1"/>
</dbReference>
<protein>
    <submittedName>
        <fullName evidence="1">Uncharacterized protein</fullName>
    </submittedName>
</protein>